<sequence length="340" mass="38524">MSDVKELARIKEGEIVEYETETGKVRLSSQVIKQYLVSGDASKVTDAEVFMFLKLCQHQRLNPFLREAYLIKYSDKEPATIVVGKETFTKRAARCELCAGWQAGVIVKKKDGTLEYRTGTLVLPDEELVGGWAKVYRKDWKEPLEVSVSMQEYVRKKKDGTLMRNWAEMPATMIRKVALTQALREAFPEQFTGMYSAEEMPVDSTQLPTEPVSTVENYQQEPATLPTAETVSVSYTQQTNKEEKVVPLPTKELRTEETQQSTQPAVIELHNVAVIDDPVIMQSKKGTDYLKVKVLADEGEFEIVSNQKNVMEQIEKGFIFSKVTVKRLSSGMLFVNSIEE</sequence>
<name>A0A7C5Z7A4_9FIRM</name>
<dbReference type="Pfam" id="PF03837">
    <property type="entry name" value="RecT"/>
    <property type="match status" value="1"/>
</dbReference>
<dbReference type="GO" id="GO:0003677">
    <property type="term" value="F:DNA binding"/>
    <property type="evidence" value="ECO:0007669"/>
    <property type="project" value="InterPro"/>
</dbReference>
<dbReference type="InterPro" id="IPR010183">
    <property type="entry name" value="Phage_lambda_Bet"/>
</dbReference>
<dbReference type="NCBIfam" id="TIGR01913">
    <property type="entry name" value="bet_lambda"/>
    <property type="match status" value="1"/>
</dbReference>
<evidence type="ECO:0000313" key="1">
    <source>
        <dbReference type="EMBL" id="HHS01941.1"/>
    </source>
</evidence>
<comment type="caution">
    <text evidence="1">The sequence shown here is derived from an EMBL/GenBank/DDBJ whole genome shotgun (WGS) entry which is preliminary data.</text>
</comment>
<dbReference type="AlphaFoldDB" id="A0A7C5Z7A4"/>
<dbReference type="InterPro" id="IPR018330">
    <property type="entry name" value="RecT_fam"/>
</dbReference>
<reference evidence="1" key="1">
    <citation type="journal article" date="2020" name="mSystems">
        <title>Genome- and Community-Level Interaction Insights into Carbon Utilization and Element Cycling Functions of Hydrothermarchaeota in Hydrothermal Sediment.</title>
        <authorList>
            <person name="Zhou Z."/>
            <person name="Liu Y."/>
            <person name="Xu W."/>
            <person name="Pan J."/>
            <person name="Luo Z.H."/>
            <person name="Li M."/>
        </authorList>
    </citation>
    <scope>NUCLEOTIDE SEQUENCE [LARGE SCALE GENOMIC DNA]</scope>
    <source>
        <strain evidence="1">SpSt-102</strain>
    </source>
</reference>
<dbReference type="EMBL" id="DRUZ01000067">
    <property type="protein sequence ID" value="HHS01941.1"/>
    <property type="molecule type" value="Genomic_DNA"/>
</dbReference>
<proteinExistence type="predicted"/>
<protein>
    <submittedName>
        <fullName evidence="1">Phage recombination protein Bet</fullName>
    </submittedName>
</protein>
<accession>A0A7C5Z7A4</accession>
<organism evidence="1">
    <name type="scientific">Caldicellulosiruptor owensensis</name>
    <dbReference type="NCBI Taxonomy" id="55205"/>
    <lineage>
        <taxon>Bacteria</taxon>
        <taxon>Bacillati</taxon>
        <taxon>Bacillota</taxon>
        <taxon>Bacillota incertae sedis</taxon>
        <taxon>Caldicellulosiruptorales</taxon>
        <taxon>Caldicellulosiruptoraceae</taxon>
        <taxon>Caldicellulosiruptor</taxon>
    </lineage>
</organism>
<gene>
    <name evidence="1" type="primary">bet</name>
    <name evidence="1" type="ORF">ENL71_05365</name>
</gene>
<dbReference type="GO" id="GO:0006310">
    <property type="term" value="P:DNA recombination"/>
    <property type="evidence" value="ECO:0007669"/>
    <property type="project" value="InterPro"/>
</dbReference>